<sequence>MQRRVELAGAAHLELVSGVVQLRPEDAMFEAMLRGWRAQQTARGLKEDTMVPRERLVRRFLEFTNEYPWTWSPAHMDEWSLHLMAELHLAPSTIRAYQCTIRQFSEFLIDGRYGWAVACERAFGPGQHPVAIAHEWNTIAHLNDYEGNPEARPFTREELQRFFDYADEQVERAVRSKRKGALAAYRDATIFKTVYGWGLRRNEVSKLDVVDFGRNPAAPQFGRYGMLNVRYGKAKKGQPPRRRNVLSVMDWAVEAVADYVENVRPRFGYPDHPGLWLTERGGRVKPSEINARFVAYRDALGLPKELTPHSERHAYVTHLTEDGVDRRFIQAQVGHESDSSTAVYTHVSDDFMNTALRRALAPALGGERDGRSDRREQR</sequence>
<dbReference type="InterPro" id="IPR013762">
    <property type="entry name" value="Integrase-like_cat_sf"/>
</dbReference>
<evidence type="ECO:0000313" key="8">
    <source>
        <dbReference type="Proteomes" id="UP001500212"/>
    </source>
</evidence>
<protein>
    <recommendedName>
        <fullName evidence="9">Integrase</fullName>
    </recommendedName>
</protein>
<proteinExistence type="inferred from homology"/>
<evidence type="ECO:0000256" key="1">
    <source>
        <dbReference type="ARBA" id="ARBA00008857"/>
    </source>
</evidence>
<dbReference type="InterPro" id="IPR002104">
    <property type="entry name" value="Integrase_catalytic"/>
</dbReference>
<organism evidence="7 8">
    <name type="scientific">Actinoallomurus liliacearum</name>
    <dbReference type="NCBI Taxonomy" id="1080073"/>
    <lineage>
        <taxon>Bacteria</taxon>
        <taxon>Bacillati</taxon>
        <taxon>Actinomycetota</taxon>
        <taxon>Actinomycetes</taxon>
        <taxon>Streptosporangiales</taxon>
        <taxon>Thermomonosporaceae</taxon>
        <taxon>Actinoallomurus</taxon>
    </lineage>
</organism>
<dbReference type="InterPro" id="IPR044068">
    <property type="entry name" value="CB"/>
</dbReference>
<dbReference type="SUPFAM" id="SSF56349">
    <property type="entry name" value="DNA breaking-rejoining enzymes"/>
    <property type="match status" value="1"/>
</dbReference>
<keyword evidence="8" id="KW-1185">Reference proteome</keyword>
<feature type="domain" description="Core-binding (CB)" evidence="6">
    <location>
        <begin position="27"/>
        <end position="109"/>
    </location>
</feature>
<dbReference type="PANTHER" id="PTHR30349">
    <property type="entry name" value="PHAGE INTEGRASE-RELATED"/>
    <property type="match status" value="1"/>
</dbReference>
<dbReference type="Gene3D" id="1.10.443.10">
    <property type="entry name" value="Intergrase catalytic core"/>
    <property type="match status" value="1"/>
</dbReference>
<dbReference type="Pfam" id="PF00589">
    <property type="entry name" value="Phage_integrase"/>
    <property type="match status" value="1"/>
</dbReference>
<dbReference type="PROSITE" id="PS51900">
    <property type="entry name" value="CB"/>
    <property type="match status" value="1"/>
</dbReference>
<evidence type="ECO:0000259" key="6">
    <source>
        <dbReference type="PROSITE" id="PS51900"/>
    </source>
</evidence>
<evidence type="ECO:0008006" key="9">
    <source>
        <dbReference type="Google" id="ProtNLM"/>
    </source>
</evidence>
<evidence type="ECO:0000313" key="7">
    <source>
        <dbReference type="EMBL" id="GAA4612805.1"/>
    </source>
</evidence>
<comment type="similarity">
    <text evidence="1">Belongs to the 'phage' integrase family.</text>
</comment>
<gene>
    <name evidence="7" type="ORF">GCM10023195_55140</name>
</gene>
<comment type="caution">
    <text evidence="7">The sequence shown here is derived from an EMBL/GenBank/DDBJ whole genome shotgun (WGS) entry which is preliminary data.</text>
</comment>
<dbReference type="EMBL" id="BAABHJ010000021">
    <property type="protein sequence ID" value="GAA4612805.1"/>
    <property type="molecule type" value="Genomic_DNA"/>
</dbReference>
<dbReference type="InterPro" id="IPR011010">
    <property type="entry name" value="DNA_brk_join_enz"/>
</dbReference>
<keyword evidence="2 4" id="KW-0238">DNA-binding</keyword>
<feature type="domain" description="Tyr recombinase" evidence="5">
    <location>
        <begin position="149"/>
        <end position="357"/>
    </location>
</feature>
<keyword evidence="3" id="KW-0233">DNA recombination</keyword>
<evidence type="ECO:0000256" key="3">
    <source>
        <dbReference type="ARBA" id="ARBA00023172"/>
    </source>
</evidence>
<reference evidence="8" key="1">
    <citation type="journal article" date="2019" name="Int. J. Syst. Evol. Microbiol.">
        <title>The Global Catalogue of Microorganisms (GCM) 10K type strain sequencing project: providing services to taxonomists for standard genome sequencing and annotation.</title>
        <authorList>
            <consortium name="The Broad Institute Genomics Platform"/>
            <consortium name="The Broad Institute Genome Sequencing Center for Infectious Disease"/>
            <person name="Wu L."/>
            <person name="Ma J."/>
        </authorList>
    </citation>
    <scope>NUCLEOTIDE SEQUENCE [LARGE SCALE GENOMIC DNA]</scope>
    <source>
        <strain evidence="8">JCM 17938</strain>
    </source>
</reference>
<dbReference type="PANTHER" id="PTHR30349:SF41">
    <property type="entry name" value="INTEGRASE_RECOMBINASE PROTEIN MJ0367-RELATED"/>
    <property type="match status" value="1"/>
</dbReference>
<evidence type="ECO:0000256" key="4">
    <source>
        <dbReference type="PROSITE-ProRule" id="PRU01248"/>
    </source>
</evidence>
<dbReference type="Proteomes" id="UP001500212">
    <property type="component" value="Unassembled WGS sequence"/>
</dbReference>
<evidence type="ECO:0000259" key="5">
    <source>
        <dbReference type="PROSITE" id="PS51898"/>
    </source>
</evidence>
<name>A0ABP8TRD3_9ACTN</name>
<dbReference type="PROSITE" id="PS51898">
    <property type="entry name" value="TYR_RECOMBINASE"/>
    <property type="match status" value="1"/>
</dbReference>
<dbReference type="InterPro" id="IPR050090">
    <property type="entry name" value="Tyrosine_recombinase_XerCD"/>
</dbReference>
<accession>A0ABP8TRD3</accession>
<evidence type="ECO:0000256" key="2">
    <source>
        <dbReference type="ARBA" id="ARBA00023125"/>
    </source>
</evidence>